<dbReference type="EMBL" id="CADEPM010000003">
    <property type="protein sequence ID" value="CAB3403183.1"/>
    <property type="molecule type" value="Genomic_DNA"/>
</dbReference>
<proteinExistence type="predicted"/>
<keyword evidence="3" id="KW-1185">Reference proteome</keyword>
<organism evidence="2 3">
    <name type="scientific">Caenorhabditis bovis</name>
    <dbReference type="NCBI Taxonomy" id="2654633"/>
    <lineage>
        <taxon>Eukaryota</taxon>
        <taxon>Metazoa</taxon>
        <taxon>Ecdysozoa</taxon>
        <taxon>Nematoda</taxon>
        <taxon>Chromadorea</taxon>
        <taxon>Rhabditida</taxon>
        <taxon>Rhabditina</taxon>
        <taxon>Rhabditomorpha</taxon>
        <taxon>Rhabditoidea</taxon>
        <taxon>Rhabditidae</taxon>
        <taxon>Peloderinae</taxon>
        <taxon>Caenorhabditis</taxon>
    </lineage>
</organism>
<dbReference type="Proteomes" id="UP000494206">
    <property type="component" value="Unassembled WGS sequence"/>
</dbReference>
<reference evidence="2 3" key="1">
    <citation type="submission" date="2020-04" db="EMBL/GenBank/DDBJ databases">
        <authorList>
            <person name="Laetsch R D."/>
            <person name="Stevens L."/>
            <person name="Kumar S."/>
            <person name="Blaxter L. M."/>
        </authorList>
    </citation>
    <scope>NUCLEOTIDE SEQUENCE [LARGE SCALE GENOMIC DNA]</scope>
</reference>
<evidence type="ECO:0000256" key="1">
    <source>
        <dbReference type="SAM" id="MobiDB-lite"/>
    </source>
</evidence>
<dbReference type="OrthoDB" id="5834239at2759"/>
<accession>A0A8S1ET57</accession>
<comment type="caution">
    <text evidence="2">The sequence shown here is derived from an EMBL/GenBank/DDBJ whole genome shotgun (WGS) entry which is preliminary data.</text>
</comment>
<gene>
    <name evidence="2" type="ORF">CBOVIS_LOCUS5688</name>
</gene>
<evidence type="ECO:0000313" key="2">
    <source>
        <dbReference type="EMBL" id="CAB3403183.1"/>
    </source>
</evidence>
<name>A0A8S1ET57_9PELO</name>
<protein>
    <submittedName>
        <fullName evidence="2">Uncharacterized protein</fullName>
    </submittedName>
</protein>
<dbReference type="AlphaFoldDB" id="A0A8S1ET57"/>
<sequence length="164" mass="18496">MIIRRKTLQLSDDELKAVLQIVVPFREIEGLDREKSQEIIIKWLFSNGFSINHEFEFWKDDDDLFCIIRQNKVKNCQCCSNDSNSGVGGGTSKQNGWSGSEKVFRPPEPPYKNGTNKIAPITVQPTIITVDPSLNGKQDNEKLSGCAYLKRECGLCIVQICSQI</sequence>
<feature type="region of interest" description="Disordered" evidence="1">
    <location>
        <begin position="87"/>
        <end position="116"/>
    </location>
</feature>
<evidence type="ECO:0000313" key="3">
    <source>
        <dbReference type="Proteomes" id="UP000494206"/>
    </source>
</evidence>